<evidence type="ECO:0000256" key="1">
    <source>
        <dbReference type="SAM" id="MobiDB-lite"/>
    </source>
</evidence>
<dbReference type="EMBL" id="LCTV02000013">
    <property type="protein sequence ID" value="PRQ70908.1"/>
    <property type="molecule type" value="Genomic_DNA"/>
</dbReference>
<organism evidence="2 3">
    <name type="scientific">Rhodotorula toruloides</name>
    <name type="common">Yeast</name>
    <name type="synonym">Rhodosporidium toruloides</name>
    <dbReference type="NCBI Taxonomy" id="5286"/>
    <lineage>
        <taxon>Eukaryota</taxon>
        <taxon>Fungi</taxon>
        <taxon>Dikarya</taxon>
        <taxon>Basidiomycota</taxon>
        <taxon>Pucciniomycotina</taxon>
        <taxon>Microbotryomycetes</taxon>
        <taxon>Sporidiobolales</taxon>
        <taxon>Sporidiobolaceae</taxon>
        <taxon>Rhodotorula</taxon>
    </lineage>
</organism>
<evidence type="ECO:0000313" key="2">
    <source>
        <dbReference type="EMBL" id="PRQ70908.1"/>
    </source>
</evidence>
<name>A0A2S9ZYR8_RHOTO</name>
<feature type="region of interest" description="Disordered" evidence="1">
    <location>
        <begin position="35"/>
        <end position="54"/>
    </location>
</feature>
<sequence length="153" mass="16278">MSSVRGRVNWLERASGLFECEEVSARMEDWTARVRTGYDSPSPRSPWEPARAGETSERGGCFAASCGVRQVGVRACVGSARSSSVKSKSEQEGEGARCECGPMSEVRVNTSASAAQVAGRAVQGCRGCACVREAQLARAQLSVVSERGERVSE</sequence>
<proteinExistence type="predicted"/>
<reference evidence="2 3" key="1">
    <citation type="journal article" date="2018" name="Elife">
        <title>Functional genomics of lipid metabolism in the oleaginous yeast Rhodosporidium toruloides.</title>
        <authorList>
            <person name="Coradetti S.T."/>
            <person name="Pinel D."/>
            <person name="Geiselman G."/>
            <person name="Ito M."/>
            <person name="Mondo S."/>
            <person name="Reilly M.C."/>
            <person name="Cheng Y.F."/>
            <person name="Bauer S."/>
            <person name="Grigoriev I."/>
            <person name="Gladden J.M."/>
            <person name="Simmons B.A."/>
            <person name="Brem R."/>
            <person name="Arkin A.P."/>
            <person name="Skerker J.M."/>
        </authorList>
    </citation>
    <scope>NUCLEOTIDE SEQUENCE [LARGE SCALE GENOMIC DNA]</scope>
    <source>
        <strain evidence="2 3">NBRC 0880</strain>
    </source>
</reference>
<comment type="caution">
    <text evidence="2">The sequence shown here is derived from an EMBL/GenBank/DDBJ whole genome shotgun (WGS) entry which is preliminary data.</text>
</comment>
<evidence type="ECO:0000313" key="3">
    <source>
        <dbReference type="Proteomes" id="UP000239560"/>
    </source>
</evidence>
<dbReference type="AlphaFoldDB" id="A0A2S9ZYR8"/>
<protein>
    <submittedName>
        <fullName evidence="2">Uncharacterized protein</fullName>
    </submittedName>
</protein>
<gene>
    <name evidence="2" type="ORF">AAT19DRAFT_10448</name>
</gene>
<accession>A0A2S9ZYR8</accession>
<dbReference type="Proteomes" id="UP000239560">
    <property type="component" value="Unassembled WGS sequence"/>
</dbReference>